<dbReference type="EMBL" id="RXOC01000003">
    <property type="protein sequence ID" value="RXF71037.1"/>
    <property type="molecule type" value="Genomic_DNA"/>
</dbReference>
<dbReference type="AlphaFoldDB" id="A0A4Q0MCG2"/>
<feature type="signal peptide" evidence="1">
    <location>
        <begin position="1"/>
        <end position="24"/>
    </location>
</feature>
<evidence type="ECO:0000256" key="1">
    <source>
        <dbReference type="SAM" id="SignalP"/>
    </source>
</evidence>
<dbReference type="Pfam" id="PF21231">
    <property type="entry name" value="GH141_M"/>
    <property type="match status" value="1"/>
</dbReference>
<evidence type="ECO:0000313" key="3">
    <source>
        <dbReference type="EMBL" id="RXF71037.1"/>
    </source>
</evidence>
<dbReference type="Pfam" id="PF05336">
    <property type="entry name" value="rhaM"/>
    <property type="match status" value="1"/>
</dbReference>
<protein>
    <submittedName>
        <fullName evidence="3">L-rhamnose mutarotase</fullName>
        <ecNumber evidence="3">5.1.3.32</ecNumber>
    </submittedName>
</protein>
<evidence type="ECO:0000259" key="2">
    <source>
        <dbReference type="Pfam" id="PF21231"/>
    </source>
</evidence>
<dbReference type="Gene3D" id="3.30.70.100">
    <property type="match status" value="1"/>
</dbReference>
<reference evidence="3 4" key="1">
    <citation type="submission" date="2018-12" db="EMBL/GenBank/DDBJ databases">
        <title>The Draft Genome Sequence of the Soil Bacterium Pedobacter tournemirensis R1.</title>
        <authorList>
            <person name="He J."/>
        </authorList>
    </citation>
    <scope>NUCLEOTIDE SEQUENCE [LARGE SCALE GENOMIC DNA]</scope>
    <source>
        <strain evidence="3 4">R1</strain>
    </source>
</reference>
<dbReference type="InterPro" id="IPR011050">
    <property type="entry name" value="Pectin_lyase_fold/virulence"/>
</dbReference>
<dbReference type="PANTHER" id="PTHR36453">
    <property type="entry name" value="SECRETED PROTEIN-RELATED"/>
    <property type="match status" value="1"/>
</dbReference>
<keyword evidence="1" id="KW-0732">Signal</keyword>
<dbReference type="Gene3D" id="2.160.20.10">
    <property type="entry name" value="Single-stranded right-handed beta-helix, Pectin lyase-like"/>
    <property type="match status" value="2"/>
</dbReference>
<accession>A0A4Q0MCG2</accession>
<feature type="chain" id="PRO_5020373050" evidence="1">
    <location>
        <begin position="25"/>
        <end position="850"/>
    </location>
</feature>
<organism evidence="3 4">
    <name type="scientific">Arcticibacter tournemirensis</name>
    <dbReference type="NCBI Taxonomy" id="699437"/>
    <lineage>
        <taxon>Bacteria</taxon>
        <taxon>Pseudomonadati</taxon>
        <taxon>Bacteroidota</taxon>
        <taxon>Sphingobacteriia</taxon>
        <taxon>Sphingobacteriales</taxon>
        <taxon>Sphingobacteriaceae</taxon>
        <taxon>Arcticibacter</taxon>
    </lineage>
</organism>
<dbReference type="SUPFAM" id="SSF54909">
    <property type="entry name" value="Dimeric alpha+beta barrel"/>
    <property type="match status" value="1"/>
</dbReference>
<dbReference type="EC" id="5.1.3.32" evidence="3"/>
<dbReference type="GO" id="GO:0062192">
    <property type="term" value="F:L-rhamnose mutarotase activity"/>
    <property type="evidence" value="ECO:0007669"/>
    <property type="project" value="UniProtKB-EC"/>
</dbReference>
<name>A0A4Q0MCG2_9SPHI</name>
<dbReference type="InterPro" id="IPR011008">
    <property type="entry name" value="Dimeric_a/b-barrel"/>
</dbReference>
<dbReference type="PANTHER" id="PTHR36453:SF1">
    <property type="entry name" value="RIGHT HANDED BETA HELIX DOMAIN-CONTAINING PROTEIN"/>
    <property type="match status" value="1"/>
</dbReference>
<comment type="caution">
    <text evidence="3">The sequence shown here is derived from an EMBL/GenBank/DDBJ whole genome shotgun (WGS) entry which is preliminary data.</text>
</comment>
<proteinExistence type="predicted"/>
<feature type="domain" description="GH141-like insertion" evidence="2">
    <location>
        <begin position="136"/>
        <end position="288"/>
    </location>
</feature>
<dbReference type="InterPro" id="IPR012334">
    <property type="entry name" value="Pectin_lyas_fold"/>
</dbReference>
<gene>
    <name evidence="3" type="ORF">EKH83_04840</name>
</gene>
<dbReference type="SUPFAM" id="SSF51126">
    <property type="entry name" value="Pectin lyase-like"/>
    <property type="match status" value="1"/>
</dbReference>
<dbReference type="Proteomes" id="UP000290848">
    <property type="component" value="Unassembled WGS sequence"/>
</dbReference>
<keyword evidence="3" id="KW-0413">Isomerase</keyword>
<evidence type="ECO:0000313" key="4">
    <source>
        <dbReference type="Proteomes" id="UP000290848"/>
    </source>
</evidence>
<sequence>MGKQYRLYLIILTCWLICSHSSKAAEIWVSAAGSDKNPGTKEKPVSSIHMALRMGRELRRLNDPSVAGGIRIILRGDVYRLDEPLFVRPEDSGNPSSPTIIEAAPGEHPVLSGGVRVSKWQLATGVIWGLPERAKGNVWVADVPLKGGSPVDFRQLWIGDHKAVRAKDASGASMNRIVSWDHASESCLIPLPQIKGLSEAEGLEMFIHQWWAIAILRVKSIETEGKNARLRFHQPESHIQSEHPWPAPWISSKTGNSAFYLSNAIQFLDEPGEWFLDKKNRKVYYWPRKNEDLSKAVVTVPFLETLVKMEGTADRPVSHVYFKGISFQHSGWLRPSKAGHVPLQAGMYLLDAYKLKVPGTPEKKSLENQGWTGRPEAAVEVSFSSHTGFERCRFEHLASTGLDFRSGNQNDRIEGNLFKDIGGSAILAGVFSDEAFESHLVYNPADQREVTAHTEIQNNLITDVTNEDWGCVGIGAGFVKGIRIEHNEINEVSYSGISVGWGWTKDINVMNNNVIRANKIHHYGRNMYDVAGIYTLSSQPGSSIIENYIDSIYKAPYAHDPHHWFYLYTDEGSSYFTVKDNWCPAGKFLQNANGPGNVWENNGPQVADSIRLAAGIQDKYKDLLRFSAPAKGEINSVYAHVDGLGSKPQAIEISAKPGKRLDFSSIADICRQHGIATNSIFQWDNHVVIFDDFLNDSEKMQKKLALRFPDAVVKSYNTPFYSFSRKERCNDTRQASEWDDILLTANLVADEGLQKEYMDYHAAQFKKWPEVAKGFCNADFQRLLLFRNGRQLLLVISIPKGKNLDELNPLTTENNPRVDEWNALMKKCLEGIPGTKPGEVWVELKGSDGL</sequence>
<dbReference type="RefSeq" id="WP_128768283.1">
    <property type="nucleotide sequence ID" value="NZ_RXOC01000003.1"/>
</dbReference>
<dbReference type="InterPro" id="IPR008000">
    <property type="entry name" value="Rham/fucose_mutarotase"/>
</dbReference>
<dbReference type="InterPro" id="IPR048482">
    <property type="entry name" value="GH141_ins"/>
</dbReference>